<evidence type="ECO:0000256" key="1">
    <source>
        <dbReference type="SAM" id="MobiDB-lite"/>
    </source>
</evidence>
<organism evidence="2 3">
    <name type="scientific">Aldrovandia affinis</name>
    <dbReference type="NCBI Taxonomy" id="143900"/>
    <lineage>
        <taxon>Eukaryota</taxon>
        <taxon>Metazoa</taxon>
        <taxon>Chordata</taxon>
        <taxon>Craniata</taxon>
        <taxon>Vertebrata</taxon>
        <taxon>Euteleostomi</taxon>
        <taxon>Actinopterygii</taxon>
        <taxon>Neopterygii</taxon>
        <taxon>Teleostei</taxon>
        <taxon>Notacanthiformes</taxon>
        <taxon>Halosauridae</taxon>
        <taxon>Aldrovandia</taxon>
    </lineage>
</organism>
<proteinExistence type="predicted"/>
<evidence type="ECO:0000313" key="2">
    <source>
        <dbReference type="EMBL" id="KAJ8408363.1"/>
    </source>
</evidence>
<sequence length="101" mass="10573">MKMNTHHLKQSRERSESGGEPPTARRLLSGGELKQNRGRCHRCGCATGCQSELPGNGPTAQGPRAALSQLRQACPGTGPAAGTTTLRHASTCKKGKAPRVA</sequence>
<gene>
    <name evidence="2" type="ORF">AAFF_G00257770</name>
</gene>
<feature type="region of interest" description="Disordered" evidence="1">
    <location>
        <begin position="1"/>
        <end position="33"/>
    </location>
</feature>
<accession>A0AAD7SUD7</accession>
<protein>
    <submittedName>
        <fullName evidence="2">Uncharacterized protein</fullName>
    </submittedName>
</protein>
<feature type="region of interest" description="Disordered" evidence="1">
    <location>
        <begin position="73"/>
        <end position="101"/>
    </location>
</feature>
<evidence type="ECO:0000313" key="3">
    <source>
        <dbReference type="Proteomes" id="UP001221898"/>
    </source>
</evidence>
<feature type="compositionally biased region" description="Low complexity" evidence="1">
    <location>
        <begin position="75"/>
        <end position="85"/>
    </location>
</feature>
<comment type="caution">
    <text evidence="2">The sequence shown here is derived from an EMBL/GenBank/DDBJ whole genome shotgun (WGS) entry which is preliminary data.</text>
</comment>
<keyword evidence="3" id="KW-1185">Reference proteome</keyword>
<feature type="compositionally biased region" description="Basic residues" evidence="1">
    <location>
        <begin position="90"/>
        <end position="101"/>
    </location>
</feature>
<name>A0AAD7SUD7_9TELE</name>
<reference evidence="2" key="1">
    <citation type="journal article" date="2023" name="Science">
        <title>Genome structures resolve the early diversification of teleost fishes.</title>
        <authorList>
            <person name="Parey E."/>
            <person name="Louis A."/>
            <person name="Montfort J."/>
            <person name="Bouchez O."/>
            <person name="Roques C."/>
            <person name="Iampietro C."/>
            <person name="Lluch J."/>
            <person name="Castinel A."/>
            <person name="Donnadieu C."/>
            <person name="Desvignes T."/>
            <person name="Floi Bucao C."/>
            <person name="Jouanno E."/>
            <person name="Wen M."/>
            <person name="Mejri S."/>
            <person name="Dirks R."/>
            <person name="Jansen H."/>
            <person name="Henkel C."/>
            <person name="Chen W.J."/>
            <person name="Zahm M."/>
            <person name="Cabau C."/>
            <person name="Klopp C."/>
            <person name="Thompson A.W."/>
            <person name="Robinson-Rechavi M."/>
            <person name="Braasch I."/>
            <person name="Lecointre G."/>
            <person name="Bobe J."/>
            <person name="Postlethwait J.H."/>
            <person name="Berthelot C."/>
            <person name="Roest Crollius H."/>
            <person name="Guiguen Y."/>
        </authorList>
    </citation>
    <scope>NUCLEOTIDE SEQUENCE</scope>
    <source>
        <strain evidence="2">NC1722</strain>
    </source>
</reference>
<dbReference type="AlphaFoldDB" id="A0AAD7SUD7"/>
<dbReference type="EMBL" id="JAINUG010000035">
    <property type="protein sequence ID" value="KAJ8408363.1"/>
    <property type="molecule type" value="Genomic_DNA"/>
</dbReference>
<dbReference type="Proteomes" id="UP001221898">
    <property type="component" value="Unassembled WGS sequence"/>
</dbReference>